<proteinExistence type="predicted"/>
<sequence>MKVDHTGRFAMVRHTLLEVPQGRVLDVSCGAGTLWLTLDNDPRDIVLAPGQAFRVEPNRRVLVYAMEDSVLEVRASRPPVPAARGWRLPRPAGGWLRSAAPA</sequence>
<dbReference type="EMBL" id="CADCUX010000084">
    <property type="protein sequence ID" value="CAA9390060.1"/>
    <property type="molecule type" value="Genomic_DNA"/>
</dbReference>
<reference evidence="1" key="1">
    <citation type="submission" date="2020-02" db="EMBL/GenBank/DDBJ databases">
        <authorList>
            <person name="Meier V. D."/>
        </authorList>
    </citation>
    <scope>NUCLEOTIDE SEQUENCE</scope>
    <source>
        <strain evidence="1">AVDCRST_MAG51</strain>
    </source>
</reference>
<organism evidence="1">
    <name type="scientific">uncultured Ramlibacter sp</name>
    <dbReference type="NCBI Taxonomy" id="260755"/>
    <lineage>
        <taxon>Bacteria</taxon>
        <taxon>Pseudomonadati</taxon>
        <taxon>Pseudomonadota</taxon>
        <taxon>Betaproteobacteria</taxon>
        <taxon>Burkholderiales</taxon>
        <taxon>Comamonadaceae</taxon>
        <taxon>Ramlibacter</taxon>
        <taxon>environmental samples</taxon>
    </lineage>
</organism>
<accession>A0A6J4NJP1</accession>
<dbReference type="Pfam" id="PF11142">
    <property type="entry name" value="DUF2917"/>
    <property type="match status" value="1"/>
</dbReference>
<dbReference type="InterPro" id="IPR021317">
    <property type="entry name" value="DUF2917"/>
</dbReference>
<name>A0A6J4NJP1_9BURK</name>
<evidence type="ECO:0000313" key="1">
    <source>
        <dbReference type="EMBL" id="CAA9390060.1"/>
    </source>
</evidence>
<protein>
    <recommendedName>
        <fullName evidence="2">DUF2917 domain-containing protein</fullName>
    </recommendedName>
</protein>
<dbReference type="AlphaFoldDB" id="A0A6J4NJP1"/>
<evidence type="ECO:0008006" key="2">
    <source>
        <dbReference type="Google" id="ProtNLM"/>
    </source>
</evidence>
<gene>
    <name evidence="1" type="ORF">AVDCRST_MAG51-339</name>
</gene>